<name>A0A2V4NJU2_9ACTN</name>
<comment type="caution">
    <text evidence="1">The sequence shown here is derived from an EMBL/GenBank/DDBJ whole genome shotgun (WGS) entry which is preliminary data.</text>
</comment>
<proteinExistence type="predicted"/>
<accession>A0A2V4NJU2</accession>
<gene>
    <name evidence="1" type="ORF">C7C46_09475</name>
</gene>
<dbReference type="AlphaFoldDB" id="A0A2V4NJU2"/>
<organism evidence="1 2">
    <name type="scientific">Streptomyces tateyamensis</name>
    <dbReference type="NCBI Taxonomy" id="565073"/>
    <lineage>
        <taxon>Bacteria</taxon>
        <taxon>Bacillati</taxon>
        <taxon>Actinomycetota</taxon>
        <taxon>Actinomycetes</taxon>
        <taxon>Kitasatosporales</taxon>
        <taxon>Streptomycetaceae</taxon>
        <taxon>Streptomyces</taxon>
    </lineage>
</organism>
<protein>
    <submittedName>
        <fullName evidence="1">Uncharacterized protein</fullName>
    </submittedName>
</protein>
<dbReference type="OrthoDB" id="4350914at2"/>
<dbReference type="RefSeq" id="WP_110667756.1">
    <property type="nucleotide sequence ID" value="NZ_PYBW01000030.1"/>
</dbReference>
<dbReference type="EMBL" id="PYBW01000030">
    <property type="protein sequence ID" value="PYC82584.1"/>
    <property type="molecule type" value="Genomic_DNA"/>
</dbReference>
<evidence type="ECO:0000313" key="2">
    <source>
        <dbReference type="Proteomes" id="UP000248039"/>
    </source>
</evidence>
<reference evidence="1 2" key="1">
    <citation type="submission" date="2018-03" db="EMBL/GenBank/DDBJ databases">
        <title>Bioinformatic expansion and discovery of thiopeptide antibiotics.</title>
        <authorList>
            <person name="Schwalen C.J."/>
            <person name="Hudson G.A."/>
            <person name="Mitchell D.A."/>
        </authorList>
    </citation>
    <scope>NUCLEOTIDE SEQUENCE [LARGE SCALE GENOMIC DNA]</scope>
    <source>
        <strain evidence="1 2">ATCC 21389</strain>
    </source>
</reference>
<evidence type="ECO:0000313" key="1">
    <source>
        <dbReference type="EMBL" id="PYC82584.1"/>
    </source>
</evidence>
<keyword evidence="2" id="KW-1185">Reference proteome</keyword>
<dbReference type="Proteomes" id="UP000248039">
    <property type="component" value="Unassembled WGS sequence"/>
</dbReference>
<sequence>MINAKKPGLLADLSHVAMDAALGDGTAEYLSETIRDFVRLRGSWWMFDRAGWWEVTRADVADGLDLMAENMRLADLAVRRNTG</sequence>